<dbReference type="SUPFAM" id="SSF54160">
    <property type="entry name" value="Chromo domain-like"/>
    <property type="match status" value="2"/>
</dbReference>
<evidence type="ECO:0000256" key="5">
    <source>
        <dbReference type="ARBA" id="ARBA00023242"/>
    </source>
</evidence>
<feature type="compositionally biased region" description="Basic residues" evidence="6">
    <location>
        <begin position="304"/>
        <end position="313"/>
    </location>
</feature>
<sequence length="664" mass="74966">MAFFRNYTNEAVSQSVLEGKRQGQGVGRMLGNEDVDLTSSERELDMNTDVQYESEPDDVVRLQGASDSGQDSKSEDRNAEGSEDNVSNGRDDRLDSEDEEGQKEADKGGKGHSDVPADEMLSDEYYEQDGEDQSDSVHYRGFSHSVDLSSRLQTKPVPIKNNVSRRSRGLHNSEGYDDNNNDGDADYEEEDEVEDDPDDADFDPDYGITSGHAGDKDKDWEGEDSDEDNNSGDLVISDGGDDSYYTKKPNSRQHGKGGRNTKSAREHKSLHASGRQKRGKPSFEEDEYSAEDSDSDIDAVFKNMTKRGAHLRKSNAQVTMSTNIGGRNSEVRTSSRSVRKVSYVESDESEEIDEGKKKKAQKEEVEEEDGDSIERVLWHQPGGMAEDAARNNRSTAPILLSHLFDSAPDWKEMEFLIKWKGQSHLHCQWKSFSELQNLSGFKKVLNYTKKVMEDVRYRRTFTREEIEVNDVSKEMDLDLIKQNSQVERIIADRITKDSSGNVVPEYLVKWQGLSYAEATWEKDVDISFAQDAIDEYKAREAANAVQGKMVDLQRKKGKASLRKLEEQPEWLRGGKLRDYQLEGLNFLVNSWRNDTNVILADEMGLGKTVQSVSMLGFLQNGQQIPGPFLVVVPLSTLSNWAKEFRKWLPDLNVIVYVGTRASRE</sequence>
<dbReference type="InterPro" id="IPR023780">
    <property type="entry name" value="Chromo_domain"/>
</dbReference>
<dbReference type="GO" id="GO:0005634">
    <property type="term" value="C:nucleus"/>
    <property type="evidence" value="ECO:0007669"/>
    <property type="project" value="UniProtKB-SubCell"/>
</dbReference>
<evidence type="ECO:0000256" key="6">
    <source>
        <dbReference type="SAM" id="MobiDB-lite"/>
    </source>
</evidence>
<dbReference type="CDD" id="cd18659">
    <property type="entry name" value="CD2_tandem"/>
    <property type="match status" value="1"/>
</dbReference>
<keyword evidence="5" id="KW-0539">Nucleus</keyword>
<dbReference type="FunFam" id="2.40.50.40:FF:000032">
    <property type="entry name" value="protein CHROMATIN REMODELING 5 isoform X2"/>
    <property type="match status" value="1"/>
</dbReference>
<keyword evidence="4" id="KW-0067">ATP-binding</keyword>
<feature type="compositionally biased region" description="Acidic residues" evidence="6">
    <location>
        <begin position="175"/>
        <end position="204"/>
    </location>
</feature>
<dbReference type="SMART" id="SM00298">
    <property type="entry name" value="CHROMO"/>
    <property type="match status" value="1"/>
</dbReference>
<gene>
    <name evidence="9" type="ORF">OIU84_025560</name>
</gene>
<comment type="similarity">
    <text evidence="2">Belongs to the SNF2/RAD54 helicase family.</text>
</comment>
<comment type="subcellular location">
    <subcellularLocation>
        <location evidence="1">Nucleus</location>
    </subcellularLocation>
</comment>
<keyword evidence="3" id="KW-0547">Nucleotide-binding</keyword>
<evidence type="ECO:0008006" key="11">
    <source>
        <dbReference type="Google" id="ProtNLM"/>
    </source>
</evidence>
<evidence type="ECO:0000256" key="1">
    <source>
        <dbReference type="ARBA" id="ARBA00004123"/>
    </source>
</evidence>
<organism evidence="9 10">
    <name type="scientific">Salix udensis</name>
    <dbReference type="NCBI Taxonomy" id="889485"/>
    <lineage>
        <taxon>Eukaryota</taxon>
        <taxon>Viridiplantae</taxon>
        <taxon>Streptophyta</taxon>
        <taxon>Embryophyta</taxon>
        <taxon>Tracheophyta</taxon>
        <taxon>Spermatophyta</taxon>
        <taxon>Magnoliopsida</taxon>
        <taxon>eudicotyledons</taxon>
        <taxon>Gunneridae</taxon>
        <taxon>Pentapetalae</taxon>
        <taxon>rosids</taxon>
        <taxon>fabids</taxon>
        <taxon>Malpighiales</taxon>
        <taxon>Salicaceae</taxon>
        <taxon>Saliceae</taxon>
        <taxon>Salix</taxon>
    </lineage>
</organism>
<dbReference type="FunFam" id="2.40.50.40:FF:000038">
    <property type="entry name" value="Chromo domain-containing protein 1"/>
    <property type="match status" value="1"/>
</dbReference>
<dbReference type="Proteomes" id="UP001162972">
    <property type="component" value="Chromosome 16"/>
</dbReference>
<evidence type="ECO:0000259" key="8">
    <source>
        <dbReference type="PROSITE" id="PS51192"/>
    </source>
</evidence>
<comment type="caution">
    <text evidence="9">The sequence shown here is derived from an EMBL/GenBank/DDBJ whole genome shotgun (WGS) entry which is preliminary data.</text>
</comment>
<feature type="region of interest" description="Disordered" evidence="6">
    <location>
        <begin position="1"/>
        <end position="372"/>
    </location>
</feature>
<evidence type="ECO:0000313" key="9">
    <source>
        <dbReference type="EMBL" id="KAJ6424813.1"/>
    </source>
</evidence>
<dbReference type="InterPro" id="IPR016197">
    <property type="entry name" value="Chromo-like_dom_sf"/>
</dbReference>
<name>A0AAD6PDS2_9ROSI</name>
<dbReference type="GO" id="GO:0000785">
    <property type="term" value="C:chromatin"/>
    <property type="evidence" value="ECO:0007669"/>
    <property type="project" value="TreeGrafter"/>
</dbReference>
<feature type="compositionally biased region" description="Basic and acidic residues" evidence="6">
    <location>
        <begin position="70"/>
        <end position="80"/>
    </location>
</feature>
<feature type="domain" description="Helicase ATP-binding" evidence="8">
    <location>
        <begin position="588"/>
        <end position="664"/>
    </location>
</feature>
<reference evidence="9 10" key="1">
    <citation type="journal article" date="2023" name="Int. J. Mol. Sci.">
        <title>De Novo Assembly and Annotation of 11 Diverse Shrub Willow (Salix) Genomes Reveals Novel Gene Organization in Sex-Linked Regions.</title>
        <authorList>
            <person name="Hyden B."/>
            <person name="Feng K."/>
            <person name="Yates T.B."/>
            <person name="Jawdy S."/>
            <person name="Cereghino C."/>
            <person name="Smart L.B."/>
            <person name="Muchero W."/>
        </authorList>
    </citation>
    <scope>NUCLEOTIDE SEQUENCE [LARGE SCALE GENOMIC DNA]</scope>
    <source>
        <tissue evidence="9">Shoot tip</tissue>
    </source>
</reference>
<dbReference type="PROSITE" id="PS51192">
    <property type="entry name" value="HELICASE_ATP_BIND_1"/>
    <property type="match status" value="1"/>
</dbReference>
<dbReference type="InterPro" id="IPR038718">
    <property type="entry name" value="SNF2-like_sf"/>
</dbReference>
<feature type="compositionally biased region" description="Acidic residues" evidence="6">
    <location>
        <begin position="220"/>
        <end position="230"/>
    </location>
</feature>
<dbReference type="GO" id="GO:0003682">
    <property type="term" value="F:chromatin binding"/>
    <property type="evidence" value="ECO:0007669"/>
    <property type="project" value="TreeGrafter"/>
</dbReference>
<dbReference type="GO" id="GO:0034728">
    <property type="term" value="P:nucleosome organization"/>
    <property type="evidence" value="ECO:0007669"/>
    <property type="project" value="TreeGrafter"/>
</dbReference>
<dbReference type="InterPro" id="IPR014001">
    <property type="entry name" value="Helicase_ATP-bd"/>
</dbReference>
<keyword evidence="10" id="KW-1185">Reference proteome</keyword>
<feature type="compositionally biased region" description="Basic residues" evidence="6">
    <location>
        <begin position="270"/>
        <end position="280"/>
    </location>
</feature>
<dbReference type="PANTHER" id="PTHR45623:SF14">
    <property type="entry name" value="CHROMODOMAIN-HELICASE-DNA-BINDING PROTEIN 1"/>
    <property type="match status" value="1"/>
</dbReference>
<dbReference type="PROSITE" id="PS50013">
    <property type="entry name" value="CHROMO_2"/>
    <property type="match status" value="2"/>
</dbReference>
<feature type="non-terminal residue" evidence="9">
    <location>
        <position position="664"/>
    </location>
</feature>
<dbReference type="GO" id="GO:0042393">
    <property type="term" value="F:histone binding"/>
    <property type="evidence" value="ECO:0007669"/>
    <property type="project" value="TreeGrafter"/>
</dbReference>
<dbReference type="AlphaFoldDB" id="A0AAD6PDS2"/>
<dbReference type="Pfam" id="PF00176">
    <property type="entry name" value="SNF2-rel_dom"/>
    <property type="match status" value="1"/>
</dbReference>
<feature type="compositionally biased region" description="Polar residues" evidence="6">
    <location>
        <begin position="314"/>
        <end position="326"/>
    </location>
</feature>
<feature type="compositionally biased region" description="Basic residues" evidence="6">
    <location>
        <begin position="249"/>
        <end position="259"/>
    </location>
</feature>
<evidence type="ECO:0000256" key="2">
    <source>
        <dbReference type="ARBA" id="ARBA00007025"/>
    </source>
</evidence>
<dbReference type="SUPFAM" id="SSF52540">
    <property type="entry name" value="P-loop containing nucleoside triphosphate hydrolases"/>
    <property type="match status" value="1"/>
</dbReference>
<evidence type="ECO:0000256" key="4">
    <source>
        <dbReference type="ARBA" id="ARBA00022840"/>
    </source>
</evidence>
<dbReference type="GO" id="GO:0003677">
    <property type="term" value="F:DNA binding"/>
    <property type="evidence" value="ECO:0007669"/>
    <property type="project" value="TreeGrafter"/>
</dbReference>
<feature type="compositionally biased region" description="Acidic residues" evidence="6">
    <location>
        <begin position="284"/>
        <end position="297"/>
    </location>
</feature>
<dbReference type="InterPro" id="IPR027417">
    <property type="entry name" value="P-loop_NTPase"/>
</dbReference>
<feature type="domain" description="Chromo" evidence="7">
    <location>
        <begin position="484"/>
        <end position="548"/>
    </location>
</feature>
<dbReference type="Gene3D" id="2.40.50.40">
    <property type="match status" value="2"/>
</dbReference>
<feature type="compositionally biased region" description="Basic and acidic residues" evidence="6">
    <location>
        <begin position="102"/>
        <end position="115"/>
    </location>
</feature>
<evidence type="ECO:0000256" key="3">
    <source>
        <dbReference type="ARBA" id="ARBA00022741"/>
    </source>
</evidence>
<proteinExistence type="inferred from homology"/>
<dbReference type="InterPro" id="IPR000953">
    <property type="entry name" value="Chromo/chromo_shadow_dom"/>
</dbReference>
<accession>A0AAD6PDS2</accession>
<feature type="domain" description="Chromo" evidence="7">
    <location>
        <begin position="371"/>
        <end position="459"/>
    </location>
</feature>
<dbReference type="Gene3D" id="3.40.50.10810">
    <property type="entry name" value="Tandem AAA-ATPase domain"/>
    <property type="match status" value="1"/>
</dbReference>
<dbReference type="GO" id="GO:0140658">
    <property type="term" value="F:ATP-dependent chromatin remodeler activity"/>
    <property type="evidence" value="ECO:0007669"/>
    <property type="project" value="TreeGrafter"/>
</dbReference>
<feature type="compositionally biased region" description="Low complexity" evidence="6">
    <location>
        <begin position="327"/>
        <end position="344"/>
    </location>
</feature>
<protein>
    <recommendedName>
        <fullName evidence="11">Protein CHROMATIN REMODELING 5</fullName>
    </recommendedName>
</protein>
<feature type="compositionally biased region" description="Polar residues" evidence="6">
    <location>
        <begin position="1"/>
        <end position="16"/>
    </location>
</feature>
<dbReference type="CDD" id="cd18660">
    <property type="entry name" value="CD1_tandem"/>
    <property type="match status" value="1"/>
</dbReference>
<evidence type="ECO:0000313" key="10">
    <source>
        <dbReference type="Proteomes" id="UP001162972"/>
    </source>
</evidence>
<dbReference type="InterPro" id="IPR000330">
    <property type="entry name" value="SNF2_N"/>
</dbReference>
<dbReference type="PANTHER" id="PTHR45623">
    <property type="entry name" value="CHROMODOMAIN-HELICASE-DNA-BINDING PROTEIN 3-RELATED-RELATED"/>
    <property type="match status" value="1"/>
</dbReference>
<evidence type="ECO:0000259" key="7">
    <source>
        <dbReference type="PROSITE" id="PS50013"/>
    </source>
</evidence>
<dbReference type="EMBL" id="JAPFFJ010000006">
    <property type="protein sequence ID" value="KAJ6424813.1"/>
    <property type="molecule type" value="Genomic_DNA"/>
</dbReference>
<feature type="compositionally biased region" description="Acidic residues" evidence="6">
    <location>
        <begin position="116"/>
        <end position="134"/>
    </location>
</feature>
<dbReference type="Pfam" id="PF00385">
    <property type="entry name" value="Chromo"/>
    <property type="match status" value="1"/>
</dbReference>
<dbReference type="GO" id="GO:0016887">
    <property type="term" value="F:ATP hydrolysis activity"/>
    <property type="evidence" value="ECO:0007669"/>
    <property type="project" value="TreeGrafter"/>
</dbReference>
<dbReference type="GO" id="GO:0005524">
    <property type="term" value="F:ATP binding"/>
    <property type="evidence" value="ECO:0007669"/>
    <property type="project" value="UniProtKB-KW"/>
</dbReference>